<evidence type="ECO:0000259" key="4">
    <source>
        <dbReference type="PROSITE" id="PS51186"/>
    </source>
</evidence>
<dbReference type="SUPFAM" id="SSF55729">
    <property type="entry name" value="Acyl-CoA N-acyltransferases (Nat)"/>
    <property type="match status" value="1"/>
</dbReference>
<dbReference type="SUPFAM" id="SSF52374">
    <property type="entry name" value="Nucleotidylyl transferase"/>
    <property type="match status" value="1"/>
</dbReference>
<dbReference type="RefSeq" id="WP_073010534.1">
    <property type="nucleotide sequence ID" value="NZ_FQZO01000007.1"/>
</dbReference>
<evidence type="ECO:0000256" key="3">
    <source>
        <dbReference type="PIRNR" id="PIRNR005751"/>
    </source>
</evidence>
<dbReference type="PANTHER" id="PTHR40599">
    <property type="entry name" value="[CITRATE [PRO-3S]-LYASE] LIGASE"/>
    <property type="match status" value="1"/>
</dbReference>
<dbReference type="SMART" id="SM00764">
    <property type="entry name" value="Citrate_ly_lig"/>
    <property type="match status" value="1"/>
</dbReference>
<dbReference type="GO" id="GO:0008771">
    <property type="term" value="F:[citrate (pro-3S)-lyase] ligase activity"/>
    <property type="evidence" value="ECO:0007669"/>
    <property type="project" value="UniProtKB-EC"/>
</dbReference>
<dbReference type="OrthoDB" id="9779753at2"/>
<dbReference type="AlphaFoldDB" id="A0A1M6LYK8"/>
<name>A0A1M6LYK8_9CLOT</name>
<dbReference type="PROSITE" id="PS51186">
    <property type="entry name" value="GNAT"/>
    <property type="match status" value="1"/>
</dbReference>
<dbReference type="Proteomes" id="UP000184080">
    <property type="component" value="Unassembled WGS sequence"/>
</dbReference>
<evidence type="ECO:0000313" key="6">
    <source>
        <dbReference type="Proteomes" id="UP000184080"/>
    </source>
</evidence>
<keyword evidence="2 3" id="KW-0067">ATP-binding</keyword>
<keyword evidence="6" id="KW-1185">Reference proteome</keyword>
<dbReference type="GO" id="GO:0005524">
    <property type="term" value="F:ATP binding"/>
    <property type="evidence" value="ECO:0007669"/>
    <property type="project" value="UniProtKB-UniRule"/>
</dbReference>
<dbReference type="InterPro" id="IPR005216">
    <property type="entry name" value="Citrate_lyase_ligase"/>
</dbReference>
<dbReference type="InterPro" id="IPR014729">
    <property type="entry name" value="Rossmann-like_a/b/a_fold"/>
</dbReference>
<keyword evidence="3 5" id="KW-0436">Ligase</keyword>
<evidence type="ECO:0000313" key="5">
    <source>
        <dbReference type="EMBL" id="SHJ76252.1"/>
    </source>
</evidence>
<reference evidence="5 6" key="1">
    <citation type="submission" date="2016-11" db="EMBL/GenBank/DDBJ databases">
        <authorList>
            <person name="Jaros S."/>
            <person name="Januszkiewicz K."/>
            <person name="Wedrychowicz H."/>
        </authorList>
    </citation>
    <scope>NUCLEOTIDE SEQUENCE [LARGE SCALE GENOMIC DNA]</scope>
    <source>
        <strain evidence="5 6">DSM 21864</strain>
    </source>
</reference>
<dbReference type="InterPro" id="IPR004821">
    <property type="entry name" value="Cyt_trans-like"/>
</dbReference>
<dbReference type="InterPro" id="IPR013166">
    <property type="entry name" value="Citrate_lyase_ligase_C"/>
</dbReference>
<dbReference type="InterPro" id="IPR016181">
    <property type="entry name" value="Acyl_CoA_acyltransferase"/>
</dbReference>
<dbReference type="Pfam" id="PF00583">
    <property type="entry name" value="Acetyltransf_1"/>
    <property type="match status" value="1"/>
</dbReference>
<proteinExistence type="predicted"/>
<dbReference type="PIRSF" id="PIRSF005751">
    <property type="entry name" value="Acet_citr_lig"/>
    <property type="match status" value="1"/>
</dbReference>
<dbReference type="Gene3D" id="3.40.50.620">
    <property type="entry name" value="HUPs"/>
    <property type="match status" value="1"/>
</dbReference>
<dbReference type="GO" id="GO:0016829">
    <property type="term" value="F:lyase activity"/>
    <property type="evidence" value="ECO:0007669"/>
    <property type="project" value="UniProtKB-KW"/>
</dbReference>
<dbReference type="InterPro" id="IPR000182">
    <property type="entry name" value="GNAT_dom"/>
</dbReference>
<dbReference type="NCBIfam" id="TIGR00125">
    <property type="entry name" value="cyt_tran_rel"/>
    <property type="match status" value="1"/>
</dbReference>
<keyword evidence="1 3" id="KW-0547">Nucleotide-binding</keyword>
<dbReference type="EC" id="6.2.1.22" evidence="3"/>
<accession>A0A1M6LYK8</accession>
<evidence type="ECO:0000256" key="1">
    <source>
        <dbReference type="ARBA" id="ARBA00022741"/>
    </source>
</evidence>
<dbReference type="Gene3D" id="3.40.630.30">
    <property type="match status" value="1"/>
</dbReference>
<protein>
    <recommendedName>
        <fullName evidence="3">[Citrate [pro-3S]-lyase] ligase</fullName>
        <ecNumber evidence="3">6.2.1.22</ecNumber>
    </recommendedName>
</protein>
<gene>
    <name evidence="5" type="ORF">SAMN05444401_3832</name>
</gene>
<dbReference type="STRING" id="1121298.SAMN05444401_3832"/>
<feature type="domain" description="N-acetyltransferase" evidence="4">
    <location>
        <begin position="1"/>
        <end position="140"/>
    </location>
</feature>
<comment type="catalytic activity">
    <reaction evidence="3">
        <text>holo-[citrate lyase ACP] + acetate + ATP = acetyl-[citrate lyase ACP] + AMP + diphosphate</text>
        <dbReference type="Rhea" id="RHEA:23788"/>
        <dbReference type="Rhea" id="RHEA-COMP:10158"/>
        <dbReference type="Rhea" id="RHEA-COMP:13710"/>
        <dbReference type="ChEBI" id="CHEBI:30089"/>
        <dbReference type="ChEBI" id="CHEBI:30616"/>
        <dbReference type="ChEBI" id="CHEBI:33019"/>
        <dbReference type="ChEBI" id="CHEBI:82683"/>
        <dbReference type="ChEBI" id="CHEBI:137976"/>
        <dbReference type="ChEBI" id="CHEBI:456215"/>
        <dbReference type="EC" id="6.2.1.22"/>
    </reaction>
</comment>
<organism evidence="5 6">
    <name type="scientific">Clostridium amylolyticum</name>
    <dbReference type="NCBI Taxonomy" id="1121298"/>
    <lineage>
        <taxon>Bacteria</taxon>
        <taxon>Bacillati</taxon>
        <taxon>Bacillota</taxon>
        <taxon>Clostridia</taxon>
        <taxon>Eubacteriales</taxon>
        <taxon>Clostridiaceae</taxon>
        <taxon>Clostridium</taxon>
    </lineage>
</organism>
<sequence>MDYELREERIFLEYTSEKEALELFLNNEGIRLDKNLDYTMGIYHKDELIATGAFLKNTLRCLAVKKEYQGLGIMNKVVSHLINEQYQRGYTSLFLYTKGSAAKSFLDMGFYEIERVDDSLVFMENRPRGIKEYLEKLSLKKVQGNRIAAIVMNANPFTLGHQSLVEKAASENDAVHIFVVSEEASVIPFYTRYQLVKEGTSHLKNVILHETGDYIISSASFPSYFIKEEDSVVELHAKLDLKIFCNHIAPALGIKKRYVGEEPYDEVTRTYNQVMKEELEKQGLQCNIIPRRTENGAAISASKVRQFIREDKLEDIKNLVPITTYNYFKSEEAKVLVERIKKNYSRH</sequence>
<evidence type="ECO:0000256" key="2">
    <source>
        <dbReference type="ARBA" id="ARBA00022840"/>
    </source>
</evidence>
<comment type="function">
    <text evidence="3">Acetylation of prosthetic group (2-(5''-phosphoribosyl)-3'-dephosphocoenzyme-A) of the gamma subunit of citrate lyase.</text>
</comment>
<dbReference type="CDD" id="cd02169">
    <property type="entry name" value="Citrate_lyase_ligase"/>
    <property type="match status" value="1"/>
</dbReference>
<dbReference type="Pfam" id="PF08218">
    <property type="entry name" value="Citrate_ly_lig"/>
    <property type="match status" value="1"/>
</dbReference>
<dbReference type="NCBIfam" id="TIGR00124">
    <property type="entry name" value="cit_ly_ligase"/>
    <property type="match status" value="1"/>
</dbReference>
<dbReference type="EMBL" id="FQZO01000007">
    <property type="protein sequence ID" value="SHJ76252.1"/>
    <property type="molecule type" value="Genomic_DNA"/>
</dbReference>
<dbReference type="PANTHER" id="PTHR40599:SF1">
    <property type="entry name" value="[CITRATE [PRO-3S]-LYASE] LIGASE"/>
    <property type="match status" value="1"/>
</dbReference>
<keyword evidence="5" id="KW-0456">Lyase</keyword>
<dbReference type="GO" id="GO:0016747">
    <property type="term" value="F:acyltransferase activity, transferring groups other than amino-acyl groups"/>
    <property type="evidence" value="ECO:0007669"/>
    <property type="project" value="InterPro"/>
</dbReference>